<keyword evidence="9" id="KW-1185">Reference proteome</keyword>
<organism evidence="8 9">
    <name type="scientific">Oesophagostomum dentatum</name>
    <name type="common">Nodular worm</name>
    <dbReference type="NCBI Taxonomy" id="61180"/>
    <lineage>
        <taxon>Eukaryota</taxon>
        <taxon>Metazoa</taxon>
        <taxon>Ecdysozoa</taxon>
        <taxon>Nematoda</taxon>
        <taxon>Chromadorea</taxon>
        <taxon>Rhabditida</taxon>
        <taxon>Rhabditina</taxon>
        <taxon>Rhabditomorpha</taxon>
        <taxon>Strongyloidea</taxon>
        <taxon>Strongylidae</taxon>
        <taxon>Oesophagostomum</taxon>
    </lineage>
</organism>
<feature type="transmembrane region" description="Helical" evidence="6">
    <location>
        <begin position="330"/>
        <end position="352"/>
    </location>
</feature>
<dbReference type="AlphaFoldDB" id="A0A0B1TUL8"/>
<sequence>MLNPEPAQMAASTNKLKEAVDSHQPIVTFDEWTKEKLKQEHRKPVVSNTDIGVPGARAQQISPAAATTRNYASRECGAKVILSNPEAENTKAILNEKEKDEYMRNPCEKAANKFVIIELCETIQPRSIEFANYELFSSGPQNIKLWSAERFPNGEWRLLAELTAADSRQIQQFLLPTNGVYVKFIKAEAASVAHVDSNPGGAVEAKPNNITAKSSEATRPTQEQRKTPNYLHSELQDVSREANISVEVNKHSETSDVKESVFMKLNKRIAALELNMSLSSEYLSELSRQYVAQTDEHQKHMKQAKKAVEEAVEAIYVRVNETLAHKTEQVVYMVITTQLTTVLILAGLNFCYQRFMAEQQLSDEQRSQIEELVNERVLEAIEKNRSAMQYCDNSGNGKWDKQTSHPEVSCSFRSDKCRNSGSECSCSSQVTQSDDSGAEEVCRLLPSEVQAIESVA</sequence>
<evidence type="ECO:0000256" key="5">
    <source>
        <dbReference type="SAM" id="MobiDB-lite"/>
    </source>
</evidence>
<dbReference type="GO" id="GO:0034975">
    <property type="term" value="P:protein folding in endoplasmic reticulum"/>
    <property type="evidence" value="ECO:0007669"/>
    <property type="project" value="TreeGrafter"/>
</dbReference>
<proteinExistence type="predicted"/>
<feature type="region of interest" description="Disordered" evidence="5">
    <location>
        <begin position="197"/>
        <end position="227"/>
    </location>
</feature>
<dbReference type="PANTHER" id="PTHR12953">
    <property type="entry name" value="MEMBRANE PROTEIN CH1 RELATED"/>
    <property type="match status" value="1"/>
</dbReference>
<gene>
    <name evidence="8" type="ORF">OESDEN_00180</name>
</gene>
<dbReference type="Pfam" id="PF07738">
    <property type="entry name" value="Sad1_UNC"/>
    <property type="match status" value="1"/>
</dbReference>
<keyword evidence="2 6" id="KW-0812">Transmembrane</keyword>
<dbReference type="EMBL" id="KN549203">
    <property type="protein sequence ID" value="KHJ99841.1"/>
    <property type="molecule type" value="Genomic_DNA"/>
</dbReference>
<feature type="compositionally biased region" description="Polar residues" evidence="5">
    <location>
        <begin position="208"/>
        <end position="221"/>
    </location>
</feature>
<dbReference type="GO" id="GO:0012505">
    <property type="term" value="C:endomembrane system"/>
    <property type="evidence" value="ECO:0007669"/>
    <property type="project" value="UniProtKB-SubCell"/>
</dbReference>
<evidence type="ECO:0000313" key="9">
    <source>
        <dbReference type="Proteomes" id="UP000053660"/>
    </source>
</evidence>
<protein>
    <submittedName>
        <fullName evidence="8">Sad1 / UNC-like protein</fullName>
    </submittedName>
</protein>
<dbReference type="GO" id="GO:0016020">
    <property type="term" value="C:membrane"/>
    <property type="evidence" value="ECO:0007669"/>
    <property type="project" value="InterPro"/>
</dbReference>
<feature type="compositionally biased region" description="Polar residues" evidence="5">
    <location>
        <begin position="419"/>
        <end position="435"/>
    </location>
</feature>
<evidence type="ECO:0000256" key="1">
    <source>
        <dbReference type="ARBA" id="ARBA00004308"/>
    </source>
</evidence>
<evidence type="ECO:0000256" key="3">
    <source>
        <dbReference type="ARBA" id="ARBA00022989"/>
    </source>
</evidence>
<dbReference type="PROSITE" id="PS51469">
    <property type="entry name" value="SUN"/>
    <property type="match status" value="1"/>
</dbReference>
<evidence type="ECO:0000259" key="7">
    <source>
        <dbReference type="PROSITE" id="PS51469"/>
    </source>
</evidence>
<dbReference type="InterPro" id="IPR045120">
    <property type="entry name" value="Suco/Slp1-like"/>
</dbReference>
<keyword evidence="4 6" id="KW-0472">Membrane</keyword>
<name>A0A0B1TUL8_OESDE</name>
<dbReference type="Proteomes" id="UP000053660">
    <property type="component" value="Unassembled WGS sequence"/>
</dbReference>
<keyword evidence="3 6" id="KW-1133">Transmembrane helix</keyword>
<feature type="region of interest" description="Disordered" evidence="5">
    <location>
        <begin position="417"/>
        <end position="439"/>
    </location>
</feature>
<dbReference type="GO" id="GO:0005737">
    <property type="term" value="C:cytoplasm"/>
    <property type="evidence" value="ECO:0007669"/>
    <property type="project" value="TreeGrafter"/>
</dbReference>
<evidence type="ECO:0000256" key="2">
    <source>
        <dbReference type="ARBA" id="ARBA00022692"/>
    </source>
</evidence>
<dbReference type="InterPro" id="IPR012919">
    <property type="entry name" value="SUN_dom"/>
</dbReference>
<feature type="domain" description="SUN" evidence="7">
    <location>
        <begin position="47"/>
        <end position="212"/>
    </location>
</feature>
<evidence type="ECO:0000313" key="8">
    <source>
        <dbReference type="EMBL" id="KHJ99841.1"/>
    </source>
</evidence>
<dbReference type="OrthoDB" id="5870759at2759"/>
<dbReference type="PANTHER" id="PTHR12953:SF0">
    <property type="entry name" value="SUN DOMAIN-CONTAINING OSSIFICATION FACTOR"/>
    <property type="match status" value="1"/>
</dbReference>
<evidence type="ECO:0000256" key="6">
    <source>
        <dbReference type="SAM" id="Phobius"/>
    </source>
</evidence>
<accession>A0A0B1TUL8</accession>
<comment type="subcellular location">
    <subcellularLocation>
        <location evidence="1">Endomembrane system</location>
    </subcellularLocation>
</comment>
<reference evidence="8 9" key="1">
    <citation type="submission" date="2014-03" db="EMBL/GenBank/DDBJ databases">
        <title>Draft genome of the hookworm Oesophagostomum dentatum.</title>
        <authorList>
            <person name="Mitreva M."/>
        </authorList>
    </citation>
    <scope>NUCLEOTIDE SEQUENCE [LARGE SCALE GENOMIC DNA]</scope>
    <source>
        <strain evidence="8 9">OD-Hann</strain>
    </source>
</reference>
<evidence type="ECO:0000256" key="4">
    <source>
        <dbReference type="ARBA" id="ARBA00023136"/>
    </source>
</evidence>